<evidence type="ECO:0000313" key="9">
    <source>
        <dbReference type="EMBL" id="KGY08911.1"/>
    </source>
</evidence>
<evidence type="ECO:0000256" key="2">
    <source>
        <dbReference type="ARBA" id="ARBA00010474"/>
    </source>
</evidence>
<feature type="chain" id="PRO_5005109116" description="Flagella basal body P-ring formation protein FlgA" evidence="7">
    <location>
        <begin position="41"/>
        <end position="248"/>
    </location>
</feature>
<dbReference type="InterPro" id="IPR039246">
    <property type="entry name" value="Flagellar_FlgA"/>
</dbReference>
<dbReference type="NCBIfam" id="TIGR03170">
    <property type="entry name" value="flgA_cterm"/>
    <property type="match status" value="1"/>
</dbReference>
<protein>
    <recommendedName>
        <fullName evidence="3 7">Flagella basal body P-ring formation protein FlgA</fullName>
    </recommendedName>
</protein>
<organism evidence="9 10">
    <name type="scientific">Photobacterium sp. (strain ATCC 43367)</name>
    <dbReference type="NCBI Taxonomy" id="379097"/>
    <lineage>
        <taxon>Bacteria</taxon>
        <taxon>Pseudomonadati</taxon>
        <taxon>Pseudomonadota</taxon>
        <taxon>Gammaproteobacteria</taxon>
        <taxon>Vibrionales</taxon>
        <taxon>Vibrionaceae</taxon>
        <taxon>Vibrio</taxon>
        <taxon>Vibrio oreintalis group</taxon>
    </lineage>
</organism>
<feature type="signal peptide" evidence="7">
    <location>
        <begin position="1"/>
        <end position="40"/>
    </location>
</feature>
<sequence length="248" mass="27166">MMYSKSHLCSFSITNCRAFYKKFYKSIGFLFFFLSFSATSATESQISLIQQAAEQHIMDNIESPVGGNLNAKAASIDSRIFATDCPTGLQTSSTSTNPNASNITVLVECQNDNWRVYVPVRLTRTGPQVTLTTPLSRGQIIASTDVTISMVDLQRYRRQGFSTLDAVIGAKTKKNLRSGEVIEENDICVVCRNETVTIKAVKSGMVITTKGVALTDGSHGEQIRVKNSKSNRIIEGRVTGISEVTVVF</sequence>
<dbReference type="GO" id="GO:0044780">
    <property type="term" value="P:bacterial-type flagellum assembly"/>
    <property type="evidence" value="ECO:0007669"/>
    <property type="project" value="InterPro"/>
</dbReference>
<dbReference type="PANTHER" id="PTHR36307:SF1">
    <property type="entry name" value="FLAGELLA BASAL BODY P-RING FORMATION PROTEIN FLGA"/>
    <property type="match status" value="1"/>
</dbReference>
<dbReference type="OrthoDB" id="5729023at2"/>
<dbReference type="InterPro" id="IPR041231">
    <property type="entry name" value="FlgA_N"/>
</dbReference>
<evidence type="ECO:0000256" key="6">
    <source>
        <dbReference type="ARBA" id="ARBA00025643"/>
    </source>
</evidence>
<dbReference type="AlphaFoldDB" id="A0A0A5HZG4"/>
<dbReference type="Pfam" id="PF17656">
    <property type="entry name" value="ChapFlgA_N"/>
    <property type="match status" value="1"/>
</dbReference>
<dbReference type="RefSeq" id="WP_038190317.1">
    <property type="nucleotide sequence ID" value="NZ_JRWP01000017.1"/>
</dbReference>
<keyword evidence="5 7" id="KW-0574">Periplasm</keyword>
<dbReference type="InterPro" id="IPR013974">
    <property type="entry name" value="SAF"/>
</dbReference>
<evidence type="ECO:0000256" key="5">
    <source>
        <dbReference type="ARBA" id="ARBA00022764"/>
    </source>
</evidence>
<evidence type="ECO:0000256" key="4">
    <source>
        <dbReference type="ARBA" id="ARBA00022729"/>
    </source>
</evidence>
<comment type="caution">
    <text evidence="9">The sequence shown here is derived from an EMBL/GenBank/DDBJ whole genome shotgun (WGS) entry which is preliminary data.</text>
</comment>
<dbReference type="SMART" id="SM00858">
    <property type="entry name" value="SAF"/>
    <property type="match status" value="1"/>
</dbReference>
<gene>
    <name evidence="9" type="ORF">NM06_09275</name>
</gene>
<dbReference type="Pfam" id="PF13144">
    <property type="entry name" value="ChapFlgA"/>
    <property type="match status" value="1"/>
</dbReference>
<dbReference type="Gene3D" id="2.30.30.760">
    <property type="match status" value="1"/>
</dbReference>
<dbReference type="Proteomes" id="UP000030451">
    <property type="component" value="Unassembled WGS sequence"/>
</dbReference>
<proteinExistence type="inferred from homology"/>
<comment type="function">
    <text evidence="6 7">Involved in the assembly process of the P-ring formation. It may associate with FlgF on the rod constituting a structure essential for the P-ring assembly or may act as a modulator protein for the P-ring assembly.</text>
</comment>
<dbReference type="EMBL" id="JRWP01000017">
    <property type="protein sequence ID" value="KGY08911.1"/>
    <property type="molecule type" value="Genomic_DNA"/>
</dbReference>
<evidence type="ECO:0000256" key="7">
    <source>
        <dbReference type="RuleBase" id="RU362063"/>
    </source>
</evidence>
<accession>A0A0A5HZG4</accession>
<dbReference type="InterPro" id="IPR017585">
    <property type="entry name" value="SAF_FlgA"/>
</dbReference>
<evidence type="ECO:0000313" key="10">
    <source>
        <dbReference type="Proteomes" id="UP000030451"/>
    </source>
</evidence>
<keyword evidence="9" id="KW-0969">Cilium</keyword>
<dbReference type="CDD" id="cd11614">
    <property type="entry name" value="SAF_CpaB_FlgA_like"/>
    <property type="match status" value="1"/>
</dbReference>
<dbReference type="PANTHER" id="PTHR36307">
    <property type="entry name" value="FLAGELLA BASAL BODY P-RING FORMATION PROTEIN FLGA"/>
    <property type="match status" value="1"/>
</dbReference>
<keyword evidence="4 7" id="KW-0732">Signal</keyword>
<evidence type="ECO:0000256" key="3">
    <source>
        <dbReference type="ARBA" id="ARBA00014754"/>
    </source>
</evidence>
<comment type="subcellular location">
    <subcellularLocation>
        <location evidence="1 7">Periplasm</location>
    </subcellularLocation>
</comment>
<dbReference type="Gene3D" id="3.90.1210.10">
    <property type="entry name" value="Antifreeze-like/N-acetylneuraminic acid synthase C-terminal domain"/>
    <property type="match status" value="1"/>
</dbReference>
<reference evidence="9 10" key="1">
    <citation type="submission" date="2014-10" db="EMBL/GenBank/DDBJ databases">
        <title>Genome sequencing of Vibrio sinaloensis T08.</title>
        <authorList>
            <person name="Chan K.-G."/>
            <person name="Mohamad N.I."/>
        </authorList>
    </citation>
    <scope>NUCLEOTIDE SEQUENCE [LARGE SCALE GENOMIC DNA]</scope>
    <source>
        <strain evidence="9 10">T08</strain>
    </source>
</reference>
<keyword evidence="7" id="KW-1005">Bacterial flagellum biogenesis</keyword>
<comment type="similarity">
    <text evidence="2 7">Belongs to the FlgA family.</text>
</comment>
<dbReference type="GO" id="GO:0042597">
    <property type="term" value="C:periplasmic space"/>
    <property type="evidence" value="ECO:0007669"/>
    <property type="project" value="UniProtKB-SubCell"/>
</dbReference>
<feature type="domain" description="SAF" evidence="8">
    <location>
        <begin position="126"/>
        <end position="188"/>
    </location>
</feature>
<dbReference type="STRING" id="379097.SE23_12535"/>
<name>A0A0A5HZG4_PHOS4</name>
<keyword evidence="9" id="KW-0966">Cell projection</keyword>
<evidence type="ECO:0000259" key="8">
    <source>
        <dbReference type="SMART" id="SM00858"/>
    </source>
</evidence>
<evidence type="ECO:0000256" key="1">
    <source>
        <dbReference type="ARBA" id="ARBA00004418"/>
    </source>
</evidence>
<keyword evidence="9" id="KW-0282">Flagellum</keyword>